<dbReference type="SMART" id="SM00530">
    <property type="entry name" value="HTH_XRE"/>
    <property type="match status" value="1"/>
</dbReference>
<dbReference type="EMBL" id="JACHIU010000001">
    <property type="protein sequence ID" value="MBB6471401.1"/>
    <property type="molecule type" value="Genomic_DNA"/>
</dbReference>
<reference evidence="2 3" key="1">
    <citation type="submission" date="2020-08" db="EMBL/GenBank/DDBJ databases">
        <title>Sequencing the genomes of 1000 actinobacteria strains.</title>
        <authorList>
            <person name="Klenk H.-P."/>
        </authorList>
    </citation>
    <scope>NUCLEOTIDE SEQUENCE [LARGE SCALE GENOMIC DNA]</scope>
    <source>
        <strain evidence="2 3">DSM 44936</strain>
    </source>
</reference>
<dbReference type="Gene3D" id="1.10.260.40">
    <property type="entry name" value="lambda repressor-like DNA-binding domains"/>
    <property type="match status" value="1"/>
</dbReference>
<dbReference type="CDD" id="cd00093">
    <property type="entry name" value="HTH_XRE"/>
    <property type="match status" value="1"/>
</dbReference>
<name>A0A7X0IA21_9ACTN</name>
<dbReference type="InterPro" id="IPR016024">
    <property type="entry name" value="ARM-type_fold"/>
</dbReference>
<dbReference type="SUPFAM" id="SSF48371">
    <property type="entry name" value="ARM repeat"/>
    <property type="match status" value="1"/>
</dbReference>
<dbReference type="AlphaFoldDB" id="A0A7X0IA21"/>
<comment type="caution">
    <text evidence="2">The sequence shown here is derived from an EMBL/GenBank/DDBJ whole genome shotgun (WGS) entry which is preliminary data.</text>
</comment>
<sequence>MSIGPLIKDLREAAGLSQSELADVLCDLSSRPTVTRETVSRWENGKRKPAFWLPFLALALNVPLSVLEFGEVRRRTFVVGTALGALSPMIPPTTRNTAAEIVTSIASGDPSPLATVQTSHETDLLISHFASQDMATVRHLVRWLDEGPPVLRVNACGIVAKTSKLDLIDSATHALRRDAEVRDLYMWAVGKRVGDNPKALIKELYNPKDAGARWCSAMMLRQGPAELVTPALRAALRSEPIPENIRTIGLILNGADPCI</sequence>
<keyword evidence="3" id="KW-1185">Reference proteome</keyword>
<accession>A0A7X0IA21</accession>
<dbReference type="InterPro" id="IPR010982">
    <property type="entry name" value="Lambda_DNA-bd_dom_sf"/>
</dbReference>
<dbReference type="SUPFAM" id="SSF47413">
    <property type="entry name" value="lambda repressor-like DNA-binding domains"/>
    <property type="match status" value="1"/>
</dbReference>
<dbReference type="Proteomes" id="UP000555564">
    <property type="component" value="Unassembled WGS sequence"/>
</dbReference>
<dbReference type="InterPro" id="IPR001387">
    <property type="entry name" value="Cro/C1-type_HTH"/>
</dbReference>
<evidence type="ECO:0000259" key="1">
    <source>
        <dbReference type="PROSITE" id="PS50943"/>
    </source>
</evidence>
<evidence type="ECO:0000313" key="3">
    <source>
        <dbReference type="Proteomes" id="UP000555564"/>
    </source>
</evidence>
<organism evidence="2 3">
    <name type="scientific">Sphaerisporangium rubeum</name>
    <dbReference type="NCBI Taxonomy" id="321317"/>
    <lineage>
        <taxon>Bacteria</taxon>
        <taxon>Bacillati</taxon>
        <taxon>Actinomycetota</taxon>
        <taxon>Actinomycetes</taxon>
        <taxon>Streptosporangiales</taxon>
        <taxon>Streptosporangiaceae</taxon>
        <taxon>Sphaerisporangium</taxon>
    </lineage>
</organism>
<gene>
    <name evidence="2" type="ORF">BJ992_000832</name>
</gene>
<proteinExistence type="predicted"/>
<dbReference type="Pfam" id="PF01381">
    <property type="entry name" value="HTH_3"/>
    <property type="match status" value="1"/>
</dbReference>
<evidence type="ECO:0000313" key="2">
    <source>
        <dbReference type="EMBL" id="MBB6471401.1"/>
    </source>
</evidence>
<feature type="domain" description="HTH cro/C1-type" evidence="1">
    <location>
        <begin position="7"/>
        <end position="67"/>
    </location>
</feature>
<dbReference type="PROSITE" id="PS50943">
    <property type="entry name" value="HTH_CROC1"/>
    <property type="match status" value="1"/>
</dbReference>
<dbReference type="GO" id="GO:0003677">
    <property type="term" value="F:DNA binding"/>
    <property type="evidence" value="ECO:0007669"/>
    <property type="project" value="InterPro"/>
</dbReference>
<dbReference type="RefSeq" id="WP_221474678.1">
    <property type="nucleotide sequence ID" value="NZ_BAAALO010000113.1"/>
</dbReference>
<protein>
    <submittedName>
        <fullName evidence="2">Transcriptional regulator with XRE-family HTH domain</fullName>
    </submittedName>
</protein>